<keyword evidence="4" id="KW-0408">Iron</keyword>
<keyword evidence="2" id="KW-0004">4Fe-4S</keyword>
<keyword evidence="9" id="KW-1185">Reference proteome</keyword>
<evidence type="ECO:0000256" key="2">
    <source>
        <dbReference type="ARBA" id="ARBA00022485"/>
    </source>
</evidence>
<evidence type="ECO:0000256" key="5">
    <source>
        <dbReference type="ARBA" id="ARBA00023014"/>
    </source>
</evidence>
<keyword evidence="3" id="KW-0479">Metal-binding</keyword>
<dbReference type="GeneID" id="9044176"/>
<organism evidence="9">
    <name type="scientific">Perkinsus marinus (strain ATCC 50983 / TXsc)</name>
    <dbReference type="NCBI Taxonomy" id="423536"/>
    <lineage>
        <taxon>Eukaryota</taxon>
        <taxon>Sar</taxon>
        <taxon>Alveolata</taxon>
        <taxon>Perkinsozoa</taxon>
        <taxon>Perkinsea</taxon>
        <taxon>Perkinsida</taxon>
        <taxon>Perkinsidae</taxon>
        <taxon>Perkinsus</taxon>
    </lineage>
</organism>
<protein>
    <recommendedName>
        <fullName evidence="7">Iron hydrogenase large subunit C-terminal domain-containing protein</fullName>
    </recommendedName>
</protein>
<name>C5LW88_PERM5</name>
<evidence type="ECO:0000256" key="3">
    <source>
        <dbReference type="ARBA" id="ARBA00022723"/>
    </source>
</evidence>
<feature type="domain" description="Iron hydrogenase large subunit C-terminal" evidence="7">
    <location>
        <begin position="272"/>
        <end position="429"/>
    </location>
</feature>
<dbReference type="InterPro" id="IPR004108">
    <property type="entry name" value="Fe_hydrogenase_lsu_C"/>
</dbReference>
<dbReference type="OrthoDB" id="10253113at2759"/>
<feature type="region of interest" description="Disordered" evidence="6">
    <location>
        <begin position="35"/>
        <end position="55"/>
    </location>
</feature>
<dbReference type="RefSeq" id="XP_002766308.1">
    <property type="nucleotide sequence ID" value="XM_002766262.1"/>
</dbReference>
<dbReference type="Gene3D" id="3.40.50.1780">
    <property type="match status" value="1"/>
</dbReference>
<dbReference type="Proteomes" id="UP000007800">
    <property type="component" value="Unassembled WGS sequence"/>
</dbReference>
<evidence type="ECO:0000259" key="7">
    <source>
        <dbReference type="Pfam" id="PF02906"/>
    </source>
</evidence>
<keyword evidence="5" id="KW-0411">Iron-sulfur</keyword>
<evidence type="ECO:0000256" key="6">
    <source>
        <dbReference type="SAM" id="MobiDB-lite"/>
    </source>
</evidence>
<dbReference type="InParanoid" id="C5LW88"/>
<dbReference type="SUPFAM" id="SSF53920">
    <property type="entry name" value="Fe-only hydrogenase"/>
    <property type="match status" value="1"/>
</dbReference>
<dbReference type="Gene3D" id="3.40.950.10">
    <property type="entry name" value="Fe-only Hydrogenase (Larger Subunit), Chain L, domain 3"/>
    <property type="match status" value="1"/>
</dbReference>
<accession>C5LW88</accession>
<dbReference type="InterPro" id="IPR050340">
    <property type="entry name" value="Cytosolic_Fe-S_CAF"/>
</dbReference>
<evidence type="ECO:0000313" key="8">
    <source>
        <dbReference type="EMBL" id="EEQ99025.1"/>
    </source>
</evidence>
<dbReference type="PANTHER" id="PTHR11615">
    <property type="entry name" value="NITRATE, FORMATE, IRON DEHYDROGENASE"/>
    <property type="match status" value="1"/>
</dbReference>
<dbReference type="OMA" id="GYLHHVL"/>
<dbReference type="InterPro" id="IPR009016">
    <property type="entry name" value="Fe_hydrogenase"/>
</dbReference>
<evidence type="ECO:0000313" key="9">
    <source>
        <dbReference type="Proteomes" id="UP000007800"/>
    </source>
</evidence>
<sequence>MSGFSGVVKLADLDDFISPSTECVIPLAGALEKSKHEEATGEVRPQLIRSKKAEEKTTGQTATIAQVSLSDCLACSGCVTSAETILLTEQSTDALLQRLGAKSSDSSEEALPAEVVVSVTGPSRTSLSQYFNISPEKVAPALGEALRQLELKLQEKDDINLPRISCLNTSVSEAVALVLTREEAKRRKDDAERKGLPPKAFLTSHCPGWTCYAEKSLDADTVELLSNVRSAEQIQGLYVKSVIPHFRQIVAYRGFWDTYLSRIMLPKSSSSSLRRIYHVLVSPCFDRKLEVLRPNYRIKSASDSTDGVPSIDLVLGTSEIVSLLKNYDLHLSKFTNAEPTNDLLMCGSRCFVPFGDSSECGGYARGELQVAEDPKWISVKNQDLTHIGKVARAYGFRNVQNIVRKVNKRGFDYDFVEVMACPGGCGNGGAQVIPDTIAEEKDAEKSHMSSVVKLEYVEKAVNHENLIYHCMF</sequence>
<proteinExistence type="inferred from homology"/>
<dbReference type="GO" id="GO:0046872">
    <property type="term" value="F:metal ion binding"/>
    <property type="evidence" value="ECO:0007669"/>
    <property type="project" value="UniProtKB-KW"/>
</dbReference>
<evidence type="ECO:0000256" key="1">
    <source>
        <dbReference type="ARBA" id="ARBA00006596"/>
    </source>
</evidence>
<dbReference type="AlphaFoldDB" id="C5LW88"/>
<reference evidence="8 9" key="1">
    <citation type="submission" date="2008-07" db="EMBL/GenBank/DDBJ databases">
        <authorList>
            <person name="El-Sayed N."/>
            <person name="Caler E."/>
            <person name="Inman J."/>
            <person name="Amedeo P."/>
            <person name="Hass B."/>
            <person name="Wortman J."/>
        </authorList>
    </citation>
    <scope>NUCLEOTIDE SEQUENCE [LARGE SCALE GENOMIC DNA]</scope>
    <source>
        <strain evidence="9">ATCC 50983 / TXsc</strain>
    </source>
</reference>
<dbReference type="FunFam" id="3.30.70.20:FF:000042">
    <property type="entry name" value="Cytosolic Fe-S cluster assembly factor NAR1"/>
    <property type="match status" value="1"/>
</dbReference>
<dbReference type="GO" id="GO:0051539">
    <property type="term" value="F:4 iron, 4 sulfur cluster binding"/>
    <property type="evidence" value="ECO:0007669"/>
    <property type="project" value="UniProtKB-KW"/>
</dbReference>
<dbReference type="EMBL" id="GG686094">
    <property type="protein sequence ID" value="EEQ99025.1"/>
    <property type="molecule type" value="Genomic_DNA"/>
</dbReference>
<evidence type="ECO:0000256" key="4">
    <source>
        <dbReference type="ARBA" id="ARBA00023004"/>
    </source>
</evidence>
<comment type="similarity">
    <text evidence="1">Belongs to the NARF family.</text>
</comment>
<dbReference type="Pfam" id="PF02906">
    <property type="entry name" value="Fe_hyd_lg_C"/>
    <property type="match status" value="2"/>
</dbReference>
<feature type="domain" description="Iron hydrogenase large subunit C-terminal" evidence="7">
    <location>
        <begin position="115"/>
        <end position="244"/>
    </location>
</feature>
<gene>
    <name evidence="8" type="ORF">Pmar_PMAR012033</name>
</gene>